<dbReference type="EMBL" id="JBGNUJ010000003">
    <property type="protein sequence ID" value="KAL3962471.1"/>
    <property type="molecule type" value="Genomic_DNA"/>
</dbReference>
<keyword evidence="2" id="KW-1185">Reference proteome</keyword>
<gene>
    <name evidence="1" type="ORF">ACCO45_003994</name>
</gene>
<sequence>MPADAAAEPTVARSSSHARPQSSFQVAPPARAKQPANSTASGGKLRRPPEFANLGMGFESCGRRAQNGQRQAVASWDAWHPYPAREHVLCLGSPVALVGPALRCVAFPPVQGRPRLVPAE</sequence>
<proteinExistence type="predicted"/>
<name>A0ACC4E497_PURLI</name>
<accession>A0ACC4E497</accession>
<protein>
    <submittedName>
        <fullName evidence="1">Uncharacterized protein</fullName>
    </submittedName>
</protein>
<reference evidence="1" key="1">
    <citation type="submission" date="2024-12" db="EMBL/GenBank/DDBJ databases">
        <title>Comparative genomics and development of molecular markers within Purpureocillium lilacinum and among Purpureocillium species.</title>
        <authorList>
            <person name="Yeh Z.-Y."/>
            <person name="Ni N.-T."/>
            <person name="Lo P.-H."/>
            <person name="Mushyakhwo K."/>
            <person name="Lin C.-F."/>
            <person name="Nai Y.-S."/>
        </authorList>
    </citation>
    <scope>NUCLEOTIDE SEQUENCE</scope>
    <source>
        <strain evidence="1">NCHU-NPUST-175</strain>
    </source>
</reference>
<comment type="caution">
    <text evidence="1">The sequence shown here is derived from an EMBL/GenBank/DDBJ whole genome shotgun (WGS) entry which is preliminary data.</text>
</comment>
<dbReference type="Proteomes" id="UP001638806">
    <property type="component" value="Unassembled WGS sequence"/>
</dbReference>
<evidence type="ECO:0000313" key="1">
    <source>
        <dbReference type="EMBL" id="KAL3962471.1"/>
    </source>
</evidence>
<organism evidence="1 2">
    <name type="scientific">Purpureocillium lilacinum</name>
    <name type="common">Paecilomyces lilacinus</name>
    <dbReference type="NCBI Taxonomy" id="33203"/>
    <lineage>
        <taxon>Eukaryota</taxon>
        <taxon>Fungi</taxon>
        <taxon>Dikarya</taxon>
        <taxon>Ascomycota</taxon>
        <taxon>Pezizomycotina</taxon>
        <taxon>Sordariomycetes</taxon>
        <taxon>Hypocreomycetidae</taxon>
        <taxon>Hypocreales</taxon>
        <taxon>Ophiocordycipitaceae</taxon>
        <taxon>Purpureocillium</taxon>
    </lineage>
</organism>
<evidence type="ECO:0000313" key="2">
    <source>
        <dbReference type="Proteomes" id="UP001638806"/>
    </source>
</evidence>